<reference evidence="2 3" key="1">
    <citation type="submission" date="2016-10" db="EMBL/GenBank/DDBJ databases">
        <authorList>
            <person name="de Groot N.N."/>
        </authorList>
    </citation>
    <scope>NUCLEOTIDE SEQUENCE [LARGE SCALE GENOMIC DNA]</scope>
    <source>
        <strain evidence="2 3">GAS522</strain>
    </source>
</reference>
<name>A0A1H4SIW6_9BRAD</name>
<evidence type="ECO:0000313" key="2">
    <source>
        <dbReference type="EMBL" id="SEC44020.1"/>
    </source>
</evidence>
<evidence type="ECO:0000313" key="3">
    <source>
        <dbReference type="Proteomes" id="UP000183208"/>
    </source>
</evidence>
<dbReference type="InterPro" id="IPR029032">
    <property type="entry name" value="AhpD-like"/>
</dbReference>
<keyword evidence="2" id="KW-0575">Peroxidase</keyword>
<dbReference type="Proteomes" id="UP000183208">
    <property type="component" value="Unassembled WGS sequence"/>
</dbReference>
<dbReference type="EMBL" id="FNTI01000001">
    <property type="protein sequence ID" value="SEC44020.1"/>
    <property type="molecule type" value="Genomic_DNA"/>
</dbReference>
<dbReference type="SUPFAM" id="SSF69118">
    <property type="entry name" value="AhpD-like"/>
    <property type="match status" value="1"/>
</dbReference>
<organism evidence="2 3">
    <name type="scientific">Bradyrhizobium lablabi</name>
    <dbReference type="NCBI Taxonomy" id="722472"/>
    <lineage>
        <taxon>Bacteria</taxon>
        <taxon>Pseudomonadati</taxon>
        <taxon>Pseudomonadota</taxon>
        <taxon>Alphaproteobacteria</taxon>
        <taxon>Hyphomicrobiales</taxon>
        <taxon>Nitrobacteraceae</taxon>
        <taxon>Bradyrhizobium</taxon>
    </lineage>
</organism>
<sequence>MASALDHVAWEACLLEPRRDRALESYARRKMGMPVPSIRYFTSVPWLARALIDLHPEYGLLMHLDQHTADVLTLVVSQENSCRFCYAAQRALLWAQGMSEARIQRVEQNLSRADLVPRTVAAIAFGRSQSRVGPAGAQEALQALRSAGFSDDEMKEIAFTVATTDFLNALSQFLRFPRVHWSRCRNRCTCGCSDL</sequence>
<protein>
    <submittedName>
        <fullName evidence="2">Alkylhydroperoxidase AhpD family core domain-containing protein</fullName>
    </submittedName>
</protein>
<dbReference type="PANTHER" id="PTHR35446">
    <property type="entry name" value="SI:CH211-175M2.5"/>
    <property type="match status" value="1"/>
</dbReference>
<keyword evidence="2" id="KW-0560">Oxidoreductase</keyword>
<proteinExistence type="predicted"/>
<dbReference type="GO" id="GO:0051920">
    <property type="term" value="F:peroxiredoxin activity"/>
    <property type="evidence" value="ECO:0007669"/>
    <property type="project" value="InterPro"/>
</dbReference>
<dbReference type="PANTHER" id="PTHR35446:SF2">
    <property type="entry name" value="CARBOXYMUCONOLACTONE DECARBOXYLASE-LIKE DOMAIN-CONTAINING PROTEIN"/>
    <property type="match status" value="1"/>
</dbReference>
<dbReference type="Pfam" id="PF02627">
    <property type="entry name" value="CMD"/>
    <property type="match status" value="1"/>
</dbReference>
<gene>
    <name evidence="2" type="ORF">SAMN05444171_1416</name>
</gene>
<dbReference type="OrthoDB" id="9808310at2"/>
<feature type="domain" description="Carboxymuconolactone decarboxylase-like" evidence="1">
    <location>
        <begin position="63"/>
        <end position="125"/>
    </location>
</feature>
<dbReference type="RefSeq" id="WP_074817237.1">
    <property type="nucleotide sequence ID" value="NZ_FNTI01000001.1"/>
</dbReference>
<dbReference type="AlphaFoldDB" id="A0A1H4SIW6"/>
<evidence type="ECO:0000259" key="1">
    <source>
        <dbReference type="Pfam" id="PF02627"/>
    </source>
</evidence>
<dbReference type="InterPro" id="IPR003779">
    <property type="entry name" value="CMD-like"/>
</dbReference>
<dbReference type="Gene3D" id="1.20.1290.10">
    <property type="entry name" value="AhpD-like"/>
    <property type="match status" value="1"/>
</dbReference>
<accession>A0A1H4SIW6</accession>